<feature type="region of interest" description="Disordered" evidence="6">
    <location>
        <begin position="227"/>
        <end position="250"/>
    </location>
</feature>
<evidence type="ECO:0000256" key="4">
    <source>
        <dbReference type="ARBA" id="ARBA00022989"/>
    </source>
</evidence>
<evidence type="ECO:0000256" key="7">
    <source>
        <dbReference type="SAM" id="Phobius"/>
    </source>
</evidence>
<accession>A0AAD7V9B1</accession>
<evidence type="ECO:0000256" key="5">
    <source>
        <dbReference type="ARBA" id="ARBA00023136"/>
    </source>
</evidence>
<dbReference type="RefSeq" id="XP_058346692.1">
    <property type="nucleotide sequence ID" value="XM_058482668.1"/>
</dbReference>
<organism evidence="9 10">
    <name type="scientific">Lichtheimia ornata</name>
    <dbReference type="NCBI Taxonomy" id="688661"/>
    <lineage>
        <taxon>Eukaryota</taxon>
        <taxon>Fungi</taxon>
        <taxon>Fungi incertae sedis</taxon>
        <taxon>Mucoromycota</taxon>
        <taxon>Mucoromycotina</taxon>
        <taxon>Mucoromycetes</taxon>
        <taxon>Mucorales</taxon>
        <taxon>Lichtheimiaceae</taxon>
        <taxon>Lichtheimia</taxon>
    </lineage>
</organism>
<gene>
    <name evidence="9" type="ORF">O0I10_002587</name>
</gene>
<keyword evidence="3 7" id="KW-0812">Transmembrane</keyword>
<protein>
    <recommendedName>
        <fullName evidence="8">Major facilitator superfamily (MFS) profile domain-containing protein</fullName>
    </recommendedName>
</protein>
<feature type="transmembrane region" description="Helical" evidence="7">
    <location>
        <begin position="151"/>
        <end position="174"/>
    </location>
</feature>
<comment type="subcellular location">
    <subcellularLocation>
        <location evidence="1">Membrane</location>
        <topology evidence="1">Multi-pass membrane protein</topology>
    </subcellularLocation>
</comment>
<dbReference type="InterPro" id="IPR036259">
    <property type="entry name" value="MFS_trans_sf"/>
</dbReference>
<name>A0AAD7V9B1_9FUNG</name>
<proteinExistence type="inferred from homology"/>
<keyword evidence="10" id="KW-1185">Reference proteome</keyword>
<dbReference type="EMBL" id="JARTCD010000007">
    <property type="protein sequence ID" value="KAJ8661779.1"/>
    <property type="molecule type" value="Genomic_DNA"/>
</dbReference>
<evidence type="ECO:0000313" key="9">
    <source>
        <dbReference type="EMBL" id="KAJ8661779.1"/>
    </source>
</evidence>
<dbReference type="PANTHER" id="PTHR48022">
    <property type="entry name" value="PLASTIDIC GLUCOSE TRANSPORTER 4"/>
    <property type="match status" value="1"/>
</dbReference>
<evidence type="ECO:0000256" key="6">
    <source>
        <dbReference type="SAM" id="MobiDB-lite"/>
    </source>
</evidence>
<keyword evidence="4 7" id="KW-1133">Transmembrane helix</keyword>
<reference evidence="9 10" key="1">
    <citation type="submission" date="2023-03" db="EMBL/GenBank/DDBJ databases">
        <title>Genome sequence of Lichtheimia ornata CBS 291.66.</title>
        <authorList>
            <person name="Mohabir J.T."/>
            <person name="Shea T.P."/>
            <person name="Kurbessoian T."/>
            <person name="Berby B."/>
            <person name="Fontaine J."/>
            <person name="Livny J."/>
            <person name="Gnirke A."/>
            <person name="Stajich J.E."/>
            <person name="Cuomo C.A."/>
        </authorList>
    </citation>
    <scope>NUCLEOTIDE SEQUENCE [LARGE SCALE GENOMIC DNA]</scope>
    <source>
        <strain evidence="9">CBS 291.66</strain>
    </source>
</reference>
<evidence type="ECO:0000313" key="10">
    <source>
        <dbReference type="Proteomes" id="UP001234581"/>
    </source>
</evidence>
<dbReference type="Gene3D" id="1.20.1250.20">
    <property type="entry name" value="MFS general substrate transporter like domains"/>
    <property type="match status" value="1"/>
</dbReference>
<dbReference type="GeneID" id="83210004"/>
<feature type="transmembrane region" description="Helical" evidence="7">
    <location>
        <begin position="85"/>
        <end position="108"/>
    </location>
</feature>
<dbReference type="Pfam" id="PF00083">
    <property type="entry name" value="Sugar_tr"/>
    <property type="match status" value="1"/>
</dbReference>
<sequence>MAMNRVITVYAPTVFSSAGFSGSTSQLLSGLNNIYYMLCTLVPVFTLDKFGRRFTLFYGAVLQGICMLLIGVLTKPSIMSMNPLAYGVAATVFTFGYTGFFGMTWLAVPWLYPVEIYPTKVRAKGGAWSVVGWSIGNAFIMEITPPMISGIGWITFIILAALNFLTIPIVWAFYPETSNKQLEEMDAIFATKSSLVFKAEKELAKIRERNGGSLALSDTDSRRSCYYDPGDEKKSTATSFHSPATYHTKA</sequence>
<dbReference type="AlphaFoldDB" id="A0AAD7V9B1"/>
<dbReference type="GO" id="GO:0016020">
    <property type="term" value="C:membrane"/>
    <property type="evidence" value="ECO:0007669"/>
    <property type="project" value="UniProtKB-SubCell"/>
</dbReference>
<evidence type="ECO:0000256" key="1">
    <source>
        <dbReference type="ARBA" id="ARBA00004141"/>
    </source>
</evidence>
<dbReference type="GO" id="GO:0005351">
    <property type="term" value="F:carbohydrate:proton symporter activity"/>
    <property type="evidence" value="ECO:0007669"/>
    <property type="project" value="TreeGrafter"/>
</dbReference>
<dbReference type="InterPro" id="IPR005828">
    <property type="entry name" value="MFS_sugar_transport-like"/>
</dbReference>
<feature type="domain" description="Major facilitator superfamily (MFS) profile" evidence="8">
    <location>
        <begin position="1"/>
        <end position="178"/>
    </location>
</feature>
<dbReference type="PROSITE" id="PS50850">
    <property type="entry name" value="MFS"/>
    <property type="match status" value="1"/>
</dbReference>
<evidence type="ECO:0000256" key="2">
    <source>
        <dbReference type="ARBA" id="ARBA00010992"/>
    </source>
</evidence>
<keyword evidence="5 7" id="KW-0472">Membrane</keyword>
<evidence type="ECO:0000256" key="3">
    <source>
        <dbReference type="ARBA" id="ARBA00022692"/>
    </source>
</evidence>
<comment type="caution">
    <text evidence="9">The sequence shown here is derived from an EMBL/GenBank/DDBJ whole genome shotgun (WGS) entry which is preliminary data.</text>
</comment>
<dbReference type="SUPFAM" id="SSF103473">
    <property type="entry name" value="MFS general substrate transporter"/>
    <property type="match status" value="1"/>
</dbReference>
<feature type="non-terminal residue" evidence="9">
    <location>
        <position position="1"/>
    </location>
</feature>
<feature type="transmembrane region" description="Helical" evidence="7">
    <location>
        <begin position="54"/>
        <end position="73"/>
    </location>
</feature>
<dbReference type="PANTHER" id="PTHR48022:SF78">
    <property type="entry name" value="MONOSACCHARIDE TRANSPORTER, PUTATIVE (AFU_ORTHOLOGUE AFUA_2G02110)-RELATED"/>
    <property type="match status" value="1"/>
</dbReference>
<dbReference type="InterPro" id="IPR020846">
    <property type="entry name" value="MFS_dom"/>
</dbReference>
<evidence type="ECO:0000259" key="8">
    <source>
        <dbReference type="PROSITE" id="PS50850"/>
    </source>
</evidence>
<dbReference type="Proteomes" id="UP001234581">
    <property type="component" value="Unassembled WGS sequence"/>
</dbReference>
<comment type="similarity">
    <text evidence="2">Belongs to the major facilitator superfamily. Sugar transporter (TC 2.A.1.1) family.</text>
</comment>
<dbReference type="InterPro" id="IPR050360">
    <property type="entry name" value="MFS_Sugar_Transporters"/>
</dbReference>